<dbReference type="Pfam" id="PF00455">
    <property type="entry name" value="DeoRC"/>
    <property type="match status" value="1"/>
</dbReference>
<dbReference type="PANTHER" id="PTHR30363">
    <property type="entry name" value="HTH-TYPE TRANSCRIPTIONAL REGULATOR SRLR-RELATED"/>
    <property type="match status" value="1"/>
</dbReference>
<dbReference type="PANTHER" id="PTHR30363:SF44">
    <property type="entry name" value="AGA OPERON TRANSCRIPTIONAL REPRESSOR-RELATED"/>
    <property type="match status" value="1"/>
</dbReference>
<dbReference type="SUPFAM" id="SSF100950">
    <property type="entry name" value="NagB/RpiA/CoA transferase-like"/>
    <property type="match status" value="1"/>
</dbReference>
<dbReference type="PROSITE" id="PS51000">
    <property type="entry name" value="HTH_DEOR_2"/>
    <property type="match status" value="1"/>
</dbReference>
<dbReference type="RefSeq" id="WP_097018511.1">
    <property type="nucleotide sequence ID" value="NZ_OBDZ01000019.1"/>
</dbReference>
<dbReference type="InterPro" id="IPR037171">
    <property type="entry name" value="NagB/RpiA_transferase-like"/>
</dbReference>
<reference evidence="5" key="1">
    <citation type="submission" date="2017-09" db="EMBL/GenBank/DDBJ databases">
        <authorList>
            <person name="Varghese N."/>
            <person name="Submissions S."/>
        </authorList>
    </citation>
    <scope>NUCLEOTIDE SEQUENCE [LARGE SCALE GENOMIC DNA]</scope>
    <source>
        <strain evidence="5">MSL47</strain>
    </source>
</reference>
<protein>
    <submittedName>
        <fullName evidence="4">Transcriptional regulator, DeoR family</fullName>
    </submittedName>
</protein>
<name>A0A285HHR9_9FIRM</name>
<dbReference type="Gene3D" id="1.10.10.10">
    <property type="entry name" value="Winged helix-like DNA-binding domain superfamily/Winged helix DNA-binding domain"/>
    <property type="match status" value="1"/>
</dbReference>
<keyword evidence="1" id="KW-0805">Transcription regulation</keyword>
<dbReference type="Pfam" id="PF08220">
    <property type="entry name" value="HTH_DeoR"/>
    <property type="match status" value="1"/>
</dbReference>
<evidence type="ECO:0000256" key="1">
    <source>
        <dbReference type="ARBA" id="ARBA00023015"/>
    </source>
</evidence>
<dbReference type="InterPro" id="IPR050313">
    <property type="entry name" value="Carb_Metab_HTH_regulators"/>
</dbReference>
<dbReference type="InterPro" id="IPR036388">
    <property type="entry name" value="WH-like_DNA-bd_sf"/>
</dbReference>
<dbReference type="SUPFAM" id="SSF46785">
    <property type="entry name" value="Winged helix' DNA-binding domain"/>
    <property type="match status" value="1"/>
</dbReference>
<dbReference type="InterPro" id="IPR036390">
    <property type="entry name" value="WH_DNA-bd_sf"/>
</dbReference>
<evidence type="ECO:0000259" key="3">
    <source>
        <dbReference type="PROSITE" id="PS51000"/>
    </source>
</evidence>
<organism evidence="4 5">
    <name type="scientific">Orenia metallireducens</name>
    <dbReference type="NCBI Taxonomy" id="1413210"/>
    <lineage>
        <taxon>Bacteria</taxon>
        <taxon>Bacillati</taxon>
        <taxon>Bacillota</taxon>
        <taxon>Clostridia</taxon>
        <taxon>Halanaerobiales</taxon>
        <taxon>Halobacteroidaceae</taxon>
        <taxon>Orenia</taxon>
    </lineage>
</organism>
<keyword evidence="5" id="KW-1185">Reference proteome</keyword>
<dbReference type="AlphaFoldDB" id="A0A285HHR9"/>
<evidence type="ECO:0000313" key="5">
    <source>
        <dbReference type="Proteomes" id="UP000219573"/>
    </source>
</evidence>
<feature type="domain" description="HTH deoR-type" evidence="3">
    <location>
        <begin position="3"/>
        <end position="58"/>
    </location>
</feature>
<dbReference type="PRINTS" id="PR00037">
    <property type="entry name" value="HTHLACR"/>
</dbReference>
<accession>A0A285HHR9</accession>
<dbReference type="SMART" id="SM00420">
    <property type="entry name" value="HTH_DEOR"/>
    <property type="match status" value="1"/>
</dbReference>
<keyword evidence="2" id="KW-0804">Transcription</keyword>
<dbReference type="Gene3D" id="3.40.50.1360">
    <property type="match status" value="1"/>
</dbReference>
<dbReference type="InterPro" id="IPR014036">
    <property type="entry name" value="DeoR-like_C"/>
</dbReference>
<dbReference type="Proteomes" id="UP000219573">
    <property type="component" value="Unassembled WGS sequence"/>
</dbReference>
<dbReference type="EMBL" id="OBDZ01000019">
    <property type="protein sequence ID" value="SNY35248.1"/>
    <property type="molecule type" value="Genomic_DNA"/>
</dbReference>
<evidence type="ECO:0000256" key="2">
    <source>
        <dbReference type="ARBA" id="ARBA00023163"/>
    </source>
</evidence>
<gene>
    <name evidence="4" type="ORF">SAMN06265827_11956</name>
</gene>
<proteinExistence type="predicted"/>
<evidence type="ECO:0000313" key="4">
    <source>
        <dbReference type="EMBL" id="SNY35248.1"/>
    </source>
</evidence>
<dbReference type="InterPro" id="IPR001034">
    <property type="entry name" value="DeoR_HTH"/>
</dbReference>
<sequence>MIAEERRKEIIKIINEENAVKVKDLSKAFKVTDETIRSDLNKLEEENLLKRTHGGAIAIDTNSELSFHIRENKYKKEKKEIAKRACQFINPGDTIFMDASTTCLYLAKELIDFEQNINIITNSNRIVYELSKNENISVISTGGLLRRSSLSFVGPLANKNINNYYANKAFLSCKGISVERGATEINELETETKSNMVKRANEVIILANHTAFNEIGLSQFATLDEIDKIITDSSIEEEIIQKFGQLNKEIIKR</sequence>
<dbReference type="GO" id="GO:0003700">
    <property type="term" value="F:DNA-binding transcription factor activity"/>
    <property type="evidence" value="ECO:0007669"/>
    <property type="project" value="InterPro"/>
</dbReference>
<dbReference type="OrthoDB" id="9797223at2"/>
<dbReference type="SMART" id="SM01134">
    <property type="entry name" value="DeoRC"/>
    <property type="match status" value="1"/>
</dbReference>